<reference evidence="3 4" key="1">
    <citation type="submission" date="2020-02" db="EMBL/GenBank/DDBJ databases">
        <authorList>
            <person name="Kim Y.B."/>
            <person name="Roh S.W."/>
        </authorList>
    </citation>
    <scope>NUCLEOTIDE SEQUENCE [LARGE SCALE GENOMIC DNA]</scope>
    <source>
        <strain evidence="3 4">DSM 103574</strain>
    </source>
</reference>
<organism evidence="3 4">
    <name type="scientific">Aminipila butyrica</name>
    <dbReference type="NCBI Taxonomy" id="433296"/>
    <lineage>
        <taxon>Bacteria</taxon>
        <taxon>Bacillati</taxon>
        <taxon>Bacillota</taxon>
        <taxon>Clostridia</taxon>
        <taxon>Peptostreptococcales</taxon>
        <taxon>Anaerovoracaceae</taxon>
        <taxon>Aminipila</taxon>
    </lineage>
</organism>
<keyword evidence="1" id="KW-1133">Transmembrane helix</keyword>
<evidence type="ECO:0000313" key="4">
    <source>
        <dbReference type="Proteomes" id="UP000466848"/>
    </source>
</evidence>
<evidence type="ECO:0000259" key="2">
    <source>
        <dbReference type="Pfam" id="PF13240"/>
    </source>
</evidence>
<name>A0A858BWL9_9FIRM</name>
<dbReference type="AlphaFoldDB" id="A0A858BWL9"/>
<gene>
    <name evidence="3" type="ORF">Ami103574_09100</name>
</gene>
<accession>A0A858BWL9</accession>
<keyword evidence="1" id="KW-0472">Membrane</keyword>
<dbReference type="InterPro" id="IPR026870">
    <property type="entry name" value="Zinc_ribbon_dom"/>
</dbReference>
<dbReference type="Proteomes" id="UP000466848">
    <property type="component" value="Chromosome"/>
</dbReference>
<keyword evidence="4" id="KW-1185">Reference proteome</keyword>
<dbReference type="RefSeq" id="WP_163066718.1">
    <property type="nucleotide sequence ID" value="NZ_CP048649.1"/>
</dbReference>
<evidence type="ECO:0000256" key="1">
    <source>
        <dbReference type="SAM" id="Phobius"/>
    </source>
</evidence>
<feature type="domain" description="Zinc-ribbon" evidence="2">
    <location>
        <begin position="2"/>
        <end position="23"/>
    </location>
</feature>
<protein>
    <recommendedName>
        <fullName evidence="2">Zinc-ribbon domain-containing protein</fullName>
    </recommendedName>
</protein>
<feature type="transmembrane region" description="Helical" evidence="1">
    <location>
        <begin position="137"/>
        <end position="153"/>
    </location>
</feature>
<dbReference type="KEGG" id="abut:Ami103574_09100"/>
<sequence length="155" mass="17611">MHCIHCGKETRKNVVFCTNCGRPTKREYNHYACEIYDAISLREKWRNLLANLSAARGGEQHNRSWHSSTTQQTGFEKLLGVNKQKLQDVYSGYFNKLDEPIRTVNTKAREQKKSSISTAQKRVASSEKQDTANIGKMIWIVILIVSAIVKILAGL</sequence>
<keyword evidence="1" id="KW-0812">Transmembrane</keyword>
<evidence type="ECO:0000313" key="3">
    <source>
        <dbReference type="EMBL" id="QIB69475.1"/>
    </source>
</evidence>
<dbReference type="EMBL" id="CP048649">
    <property type="protein sequence ID" value="QIB69475.1"/>
    <property type="molecule type" value="Genomic_DNA"/>
</dbReference>
<proteinExistence type="predicted"/>
<dbReference type="Pfam" id="PF13240">
    <property type="entry name" value="Zn_Ribbon_1"/>
    <property type="match status" value="1"/>
</dbReference>